<accession>A0ABS4FAW9</accession>
<proteinExistence type="predicted"/>
<reference evidence="2 3" key="1">
    <citation type="submission" date="2021-03" db="EMBL/GenBank/DDBJ databases">
        <title>Genomic Encyclopedia of Type Strains, Phase IV (KMG-IV): sequencing the most valuable type-strain genomes for metagenomic binning, comparative biology and taxonomic classification.</title>
        <authorList>
            <person name="Goeker M."/>
        </authorList>
    </citation>
    <scope>NUCLEOTIDE SEQUENCE [LARGE SCALE GENOMIC DNA]</scope>
    <source>
        <strain evidence="2 3">DSM 15596</strain>
    </source>
</reference>
<feature type="transmembrane region" description="Helical" evidence="1">
    <location>
        <begin position="138"/>
        <end position="157"/>
    </location>
</feature>
<keyword evidence="1" id="KW-0812">Transmembrane</keyword>
<evidence type="ECO:0000313" key="2">
    <source>
        <dbReference type="EMBL" id="MBP1893192.1"/>
    </source>
</evidence>
<keyword evidence="1" id="KW-1133">Transmembrane helix</keyword>
<dbReference type="InterPro" id="IPR008875">
    <property type="entry name" value="TraX"/>
</dbReference>
<dbReference type="Proteomes" id="UP000706926">
    <property type="component" value="Unassembled WGS sequence"/>
</dbReference>
<name>A0ABS4FAW9_9BACL</name>
<keyword evidence="1" id="KW-0472">Membrane</keyword>
<feature type="transmembrane region" description="Helical" evidence="1">
    <location>
        <begin position="106"/>
        <end position="132"/>
    </location>
</feature>
<feature type="transmembrane region" description="Helical" evidence="1">
    <location>
        <begin position="54"/>
        <end position="71"/>
    </location>
</feature>
<feature type="transmembrane region" description="Helical" evidence="1">
    <location>
        <begin position="188"/>
        <end position="207"/>
    </location>
</feature>
<dbReference type="Pfam" id="PF05857">
    <property type="entry name" value="TraX"/>
    <property type="match status" value="1"/>
</dbReference>
<evidence type="ECO:0000313" key="3">
    <source>
        <dbReference type="Proteomes" id="UP000706926"/>
    </source>
</evidence>
<feature type="transmembrane region" description="Helical" evidence="1">
    <location>
        <begin position="77"/>
        <end position="94"/>
    </location>
</feature>
<evidence type="ECO:0000256" key="1">
    <source>
        <dbReference type="SAM" id="Phobius"/>
    </source>
</evidence>
<gene>
    <name evidence="2" type="ORF">J2Z18_002294</name>
</gene>
<evidence type="ECO:0008006" key="4">
    <source>
        <dbReference type="Google" id="ProtNLM"/>
    </source>
</evidence>
<comment type="caution">
    <text evidence="2">The sequence shown here is derived from an EMBL/GenBank/DDBJ whole genome shotgun (WGS) entry which is preliminary data.</text>
</comment>
<protein>
    <recommendedName>
        <fullName evidence="4">Conjugal transfer protein TraX</fullName>
    </recommendedName>
</protein>
<keyword evidence="3" id="KW-1185">Reference proteome</keyword>
<sequence>MMQWIAMLTMLIDHVGLVFYPNQEFWRIIGRIAFPIYAYALVQGHRYTSSRPRYMLRLAVIAVISQIPYQLALDTRGLNVVVTLFVGALVLYLLERSKSWILSSMLIIAACTLLNDLPFDYGAYGLMLILIFRYAKPSWLAPLHMLLNLLFLFVNNWELQMWSVIPTVLITYGPQIWRKLETVRVSRWVWRSFYPLHLLVIAVMRIFM</sequence>
<dbReference type="EMBL" id="JAGGKI010000005">
    <property type="protein sequence ID" value="MBP1893192.1"/>
    <property type="molecule type" value="Genomic_DNA"/>
</dbReference>
<organism evidence="2 3">
    <name type="scientific">Paenibacillus lactis</name>
    <dbReference type="NCBI Taxonomy" id="228574"/>
    <lineage>
        <taxon>Bacteria</taxon>
        <taxon>Bacillati</taxon>
        <taxon>Bacillota</taxon>
        <taxon>Bacilli</taxon>
        <taxon>Bacillales</taxon>
        <taxon>Paenibacillaceae</taxon>
        <taxon>Paenibacillus</taxon>
    </lineage>
</organism>